<name>A0ABQ8EY03_9FUNG</name>
<dbReference type="InterPro" id="IPR017853">
    <property type="entry name" value="GH"/>
</dbReference>
<evidence type="ECO:0000313" key="8">
    <source>
        <dbReference type="Proteomes" id="UP001648503"/>
    </source>
</evidence>
<keyword evidence="5" id="KW-0812">Transmembrane</keyword>
<evidence type="ECO:0000256" key="1">
    <source>
        <dbReference type="ARBA" id="ARBA00007754"/>
    </source>
</evidence>
<dbReference type="PROSITE" id="PS51764">
    <property type="entry name" value="GH26"/>
    <property type="match status" value="1"/>
</dbReference>
<feature type="transmembrane region" description="Helical" evidence="5">
    <location>
        <begin position="12"/>
        <end position="41"/>
    </location>
</feature>
<evidence type="ECO:0000256" key="3">
    <source>
        <dbReference type="ARBA" id="ARBA00023295"/>
    </source>
</evidence>
<dbReference type="SUPFAM" id="SSF51445">
    <property type="entry name" value="(Trans)glycosidases"/>
    <property type="match status" value="1"/>
</dbReference>
<keyword evidence="2 4" id="KW-0378">Hydrolase</keyword>
<evidence type="ECO:0000313" key="7">
    <source>
        <dbReference type="EMBL" id="KAH6587014.1"/>
    </source>
</evidence>
<protein>
    <recommendedName>
        <fullName evidence="6">GH26 domain-containing protein</fullName>
    </recommendedName>
</protein>
<organism evidence="7 8">
    <name type="scientific">Batrachochytrium salamandrivorans</name>
    <dbReference type="NCBI Taxonomy" id="1357716"/>
    <lineage>
        <taxon>Eukaryota</taxon>
        <taxon>Fungi</taxon>
        <taxon>Fungi incertae sedis</taxon>
        <taxon>Chytridiomycota</taxon>
        <taxon>Chytridiomycota incertae sedis</taxon>
        <taxon>Chytridiomycetes</taxon>
        <taxon>Rhizophydiales</taxon>
        <taxon>Rhizophydiales incertae sedis</taxon>
        <taxon>Batrachochytrium</taxon>
    </lineage>
</organism>
<feature type="active site" description="Proton donor" evidence="4">
    <location>
        <position position="182"/>
    </location>
</feature>
<evidence type="ECO:0000259" key="6">
    <source>
        <dbReference type="PROSITE" id="PS51764"/>
    </source>
</evidence>
<comment type="similarity">
    <text evidence="1 4">Belongs to the glycosyl hydrolase 26 family.</text>
</comment>
<reference evidence="7 8" key="1">
    <citation type="submission" date="2021-02" db="EMBL/GenBank/DDBJ databases">
        <title>Variation within the Batrachochytrium salamandrivorans European outbreak.</title>
        <authorList>
            <person name="Kelly M."/>
            <person name="Pasmans F."/>
            <person name="Shea T.P."/>
            <person name="Munoz J.F."/>
            <person name="Carranza S."/>
            <person name="Cuomo C.A."/>
            <person name="Martel A."/>
        </authorList>
    </citation>
    <scope>NUCLEOTIDE SEQUENCE [LARGE SCALE GENOMIC DNA]</scope>
    <source>
        <strain evidence="7 8">AMFP18/2</strain>
    </source>
</reference>
<feature type="active site" description="Nucleophile" evidence="4">
    <location>
        <position position="345"/>
    </location>
</feature>
<dbReference type="PANTHER" id="PTHR40079:SF4">
    <property type="entry name" value="GH26 DOMAIN-CONTAINING PROTEIN-RELATED"/>
    <property type="match status" value="1"/>
</dbReference>
<dbReference type="PANTHER" id="PTHR40079">
    <property type="entry name" value="MANNAN ENDO-1,4-BETA-MANNOSIDASE E-RELATED"/>
    <property type="match status" value="1"/>
</dbReference>
<keyword evidence="5" id="KW-1133">Transmembrane helix</keyword>
<evidence type="ECO:0000256" key="4">
    <source>
        <dbReference type="PROSITE-ProRule" id="PRU01100"/>
    </source>
</evidence>
<dbReference type="InterPro" id="IPR000805">
    <property type="entry name" value="Glyco_hydro_26"/>
</dbReference>
<evidence type="ECO:0000256" key="5">
    <source>
        <dbReference type="SAM" id="Phobius"/>
    </source>
</evidence>
<dbReference type="Pfam" id="PF02156">
    <property type="entry name" value="Glyco_hydro_26"/>
    <property type="match status" value="1"/>
</dbReference>
<accession>A0ABQ8EY03</accession>
<gene>
    <name evidence="7" type="ORF">BASA50_000061</name>
</gene>
<dbReference type="InterPro" id="IPR022790">
    <property type="entry name" value="GH26_dom"/>
</dbReference>
<evidence type="ECO:0000256" key="2">
    <source>
        <dbReference type="ARBA" id="ARBA00022801"/>
    </source>
</evidence>
<keyword evidence="8" id="KW-1185">Reference proteome</keyword>
<sequence>MGKQDAFRLRRSLCVCFFWTKCILAALMAVGGLVAMSYWVYTMRIASINNQAVLGPVTIDPQLCQHSAALSRLEPPPGRLLIGFHLNWAIERPSDIRTLASWAPAITNAFMSFDSTLAVPFDYNLLTWHVWQVSLVGGIFELTIQPVSIDTIPDTMLDQFAQSLRDLNAKYGVPILLRYGHEMNGDWTTYGYQPTAYTSGFVKVAKLVRKYTNMTAMVWGPNLGITYPFVSPGANVVMPTRASNPVDFALLDTNKDGQITSLDDPYGPYYPGDEWVDWVALSLYWYPDAGTGYNAVPPDNYFVDNLHGSGPNIQNINPLILNDNGLHDFYARFAQAKNKPFMLPETSAPYISSRPSTVTEVSIKQNWWRQIYAAALTLPLLKAVVFFEELKVDDEVRDWRILANSSVRPAFLADQAAGGKAYAHALDLKVTCSGKVTFS</sequence>
<feature type="domain" description="GH26" evidence="6">
    <location>
        <begin position="64"/>
        <end position="411"/>
    </location>
</feature>
<keyword evidence="5" id="KW-0472">Membrane</keyword>
<dbReference type="Proteomes" id="UP001648503">
    <property type="component" value="Unassembled WGS sequence"/>
</dbReference>
<proteinExistence type="inferred from homology"/>
<comment type="caution">
    <text evidence="7">The sequence shown here is derived from an EMBL/GenBank/DDBJ whole genome shotgun (WGS) entry which is preliminary data.</text>
</comment>
<keyword evidence="3 4" id="KW-0326">Glycosidase</keyword>
<dbReference type="EMBL" id="JAFCIX010000569">
    <property type="protein sequence ID" value="KAH6587014.1"/>
    <property type="molecule type" value="Genomic_DNA"/>
</dbReference>
<dbReference type="Gene3D" id="3.20.20.80">
    <property type="entry name" value="Glycosidases"/>
    <property type="match status" value="1"/>
</dbReference>